<accession>A0ABZ2KDU3</accession>
<feature type="compositionally biased region" description="Polar residues" evidence="1">
    <location>
        <begin position="1"/>
        <end position="14"/>
    </location>
</feature>
<feature type="region of interest" description="Disordered" evidence="1">
    <location>
        <begin position="1"/>
        <end position="22"/>
    </location>
</feature>
<dbReference type="RefSeq" id="WP_394847380.1">
    <property type="nucleotide sequence ID" value="NZ_CP089982.1"/>
</dbReference>
<evidence type="ECO:0000313" key="2">
    <source>
        <dbReference type="EMBL" id="WXA96764.1"/>
    </source>
</evidence>
<gene>
    <name evidence="2" type="ORF">LZC95_07935</name>
</gene>
<protein>
    <submittedName>
        <fullName evidence="2">Uncharacterized protein</fullName>
    </submittedName>
</protein>
<name>A0ABZ2KDU3_9BACT</name>
<dbReference type="EMBL" id="CP089982">
    <property type="protein sequence ID" value="WXA96764.1"/>
    <property type="molecule type" value="Genomic_DNA"/>
</dbReference>
<organism evidence="2 3">
    <name type="scientific">Pendulispora brunnea</name>
    <dbReference type="NCBI Taxonomy" id="2905690"/>
    <lineage>
        <taxon>Bacteria</taxon>
        <taxon>Pseudomonadati</taxon>
        <taxon>Myxococcota</taxon>
        <taxon>Myxococcia</taxon>
        <taxon>Myxococcales</taxon>
        <taxon>Sorangiineae</taxon>
        <taxon>Pendulisporaceae</taxon>
        <taxon>Pendulispora</taxon>
    </lineage>
</organism>
<sequence length="157" mass="17361">MINSEMVQEATPQPTRKPPSRIAGRIDPEILPLVEALRADSDLVTTMCSCSGHDREPAYITLAVEPKAGYAHFFGRLSALDREFEDRIDFDVELMWEDAIEYDWIVVHWTIHGHNRARAPSQSVLAALAASYRVRPGPPKDAHNAVEILAANGGANS</sequence>
<evidence type="ECO:0000256" key="1">
    <source>
        <dbReference type="SAM" id="MobiDB-lite"/>
    </source>
</evidence>
<proteinExistence type="predicted"/>
<reference evidence="2 3" key="1">
    <citation type="submission" date="2021-12" db="EMBL/GenBank/DDBJ databases">
        <title>Discovery of the Pendulisporaceae a myxobacterial family with distinct sporulation behavior and unique specialized metabolism.</title>
        <authorList>
            <person name="Garcia R."/>
            <person name="Popoff A."/>
            <person name="Bader C.D."/>
            <person name="Loehr J."/>
            <person name="Walesch S."/>
            <person name="Walt C."/>
            <person name="Boldt J."/>
            <person name="Bunk B."/>
            <person name="Haeckl F.J.F.P.J."/>
            <person name="Gunesch A.P."/>
            <person name="Birkelbach J."/>
            <person name="Nuebel U."/>
            <person name="Pietschmann T."/>
            <person name="Bach T."/>
            <person name="Mueller R."/>
        </authorList>
    </citation>
    <scope>NUCLEOTIDE SEQUENCE [LARGE SCALE GENOMIC DNA]</scope>
    <source>
        <strain evidence="2 3">MSr12523</strain>
    </source>
</reference>
<dbReference type="Proteomes" id="UP001379533">
    <property type="component" value="Chromosome"/>
</dbReference>
<keyword evidence="3" id="KW-1185">Reference proteome</keyword>
<evidence type="ECO:0000313" key="3">
    <source>
        <dbReference type="Proteomes" id="UP001379533"/>
    </source>
</evidence>